<keyword evidence="2" id="KW-0812">Transmembrane</keyword>
<accession>D6LIX6</accession>
<feature type="coiled-coil region" evidence="1">
    <location>
        <begin position="72"/>
        <end position="99"/>
    </location>
</feature>
<keyword evidence="2" id="KW-1133">Transmembrane helix</keyword>
<evidence type="ECO:0000313" key="4">
    <source>
        <dbReference type="Proteomes" id="UP000003964"/>
    </source>
</evidence>
<dbReference type="EMBL" id="GG770383">
    <property type="protein sequence ID" value="EFG28352.2"/>
    <property type="molecule type" value="Genomic_DNA"/>
</dbReference>
<feature type="transmembrane region" description="Helical" evidence="2">
    <location>
        <begin position="12"/>
        <end position="31"/>
    </location>
</feature>
<evidence type="ECO:0000256" key="2">
    <source>
        <dbReference type="SAM" id="Phobius"/>
    </source>
</evidence>
<sequence length="112" mass="12516">MKMSNNNDDLFGIFGLGIFTLFVGSLSYYVYKKANSEAKIDEAIAERIRNSESIKMLEEGPSISTNGINLGKKAYSFDKQKYLEELKDLQAKIEASRGAQIEAPNTQEVVEL</sequence>
<dbReference type="AlphaFoldDB" id="D6LIX6"/>
<reference evidence="3 4" key="1">
    <citation type="submission" date="2010-03" db="EMBL/GenBank/DDBJ databases">
        <title>The Genome Sequence of Fusobacterium sp. 1_1_41FAA.</title>
        <authorList>
            <consortium name="The Broad Institute Genome Sequencing Platform"/>
            <person name="Ward D."/>
            <person name="Earl A."/>
            <person name="Feldgarden M."/>
            <person name="Gevers D."/>
            <person name="Young S.K."/>
            <person name="Zeng Q."/>
            <person name="Koehrsen M."/>
            <person name="Alvarado L."/>
            <person name="Berlin A."/>
            <person name="Borenstein D."/>
            <person name="Chapman S."/>
            <person name="Chen Z."/>
            <person name="Engels R."/>
            <person name="Freedman E."/>
            <person name="Gellesch M."/>
            <person name="Goldberg J."/>
            <person name="Griggs A."/>
            <person name="Gujja S."/>
            <person name="Heilman E."/>
            <person name="Heiman D."/>
            <person name="Hepburn T."/>
            <person name="Howarth C."/>
            <person name="Jen D."/>
            <person name="Larson L."/>
            <person name="Mehta T."/>
            <person name="Park D."/>
            <person name="Pearson M."/>
            <person name="Richards J."/>
            <person name="Roberts A."/>
            <person name="Saif S."/>
            <person name="Shea T."/>
            <person name="Shenoy N."/>
            <person name="Sisk P."/>
            <person name="Stolte C."/>
            <person name="Sykes S."/>
            <person name="Walk T."/>
            <person name="White J."/>
            <person name="Yandava C."/>
            <person name="Strauss J.C."/>
            <person name="Ambrose C.E."/>
            <person name="Allen-Vercoe E."/>
            <person name="Haas B."/>
            <person name="Henn M.R."/>
            <person name="Nusbaum C."/>
            <person name="Birren B."/>
        </authorList>
    </citation>
    <scope>NUCLEOTIDE SEQUENCE [LARGE SCALE GENOMIC DNA]</scope>
    <source>
        <strain evidence="3 4">1_1_41FAA</strain>
    </source>
</reference>
<proteinExistence type="predicted"/>
<protein>
    <submittedName>
        <fullName evidence="3">Uncharacterized protein</fullName>
    </submittedName>
</protein>
<name>D6LIX6_9FUSO</name>
<evidence type="ECO:0000256" key="1">
    <source>
        <dbReference type="SAM" id="Coils"/>
    </source>
</evidence>
<dbReference type="Proteomes" id="UP000003964">
    <property type="component" value="Unassembled WGS sequence"/>
</dbReference>
<gene>
    <name evidence="3" type="ORF">HMPREF0400_01691</name>
</gene>
<evidence type="ECO:0000313" key="3">
    <source>
        <dbReference type="EMBL" id="EFG28352.2"/>
    </source>
</evidence>
<keyword evidence="2" id="KW-0472">Membrane</keyword>
<organism evidence="3 4">
    <name type="scientific">Fusobacterium periodonticum 1_1_41FAA</name>
    <dbReference type="NCBI Taxonomy" id="469621"/>
    <lineage>
        <taxon>Bacteria</taxon>
        <taxon>Fusobacteriati</taxon>
        <taxon>Fusobacteriota</taxon>
        <taxon>Fusobacteriia</taxon>
        <taxon>Fusobacteriales</taxon>
        <taxon>Fusobacteriaceae</taxon>
        <taxon>Fusobacterium</taxon>
    </lineage>
</organism>
<keyword evidence="1" id="KW-0175">Coiled coil</keyword>